<organism evidence="2 3">
    <name type="scientific">Knufia fluminis</name>
    <dbReference type="NCBI Taxonomy" id="191047"/>
    <lineage>
        <taxon>Eukaryota</taxon>
        <taxon>Fungi</taxon>
        <taxon>Dikarya</taxon>
        <taxon>Ascomycota</taxon>
        <taxon>Pezizomycotina</taxon>
        <taxon>Eurotiomycetes</taxon>
        <taxon>Chaetothyriomycetidae</taxon>
        <taxon>Chaetothyriales</taxon>
        <taxon>Trichomeriaceae</taxon>
        <taxon>Knufia</taxon>
    </lineage>
</organism>
<evidence type="ECO:0000313" key="2">
    <source>
        <dbReference type="EMBL" id="KAK5956305.1"/>
    </source>
</evidence>
<keyword evidence="3" id="KW-1185">Reference proteome</keyword>
<feature type="domain" description="PBP" evidence="1">
    <location>
        <begin position="27"/>
        <end position="290"/>
    </location>
</feature>
<evidence type="ECO:0000259" key="1">
    <source>
        <dbReference type="Pfam" id="PF12849"/>
    </source>
</evidence>
<accession>A0AAN8EL65</accession>
<dbReference type="PANTHER" id="PTHR37945">
    <property type="entry name" value="EXTRACELLULAR TUNGSTATE BINDING PROTEIN"/>
    <property type="match status" value="1"/>
</dbReference>
<dbReference type="InterPro" id="IPR052738">
    <property type="entry name" value="ABC-Tungstate_binding"/>
</dbReference>
<evidence type="ECO:0000313" key="3">
    <source>
        <dbReference type="Proteomes" id="UP001316803"/>
    </source>
</evidence>
<name>A0AAN8EL65_9EURO</name>
<dbReference type="PANTHER" id="PTHR37945:SF1">
    <property type="entry name" value="EXTRACELLULAR TUNGSTATE BINDING PROTEIN"/>
    <property type="match status" value="1"/>
</dbReference>
<sequence length="372" mass="40719">MVYIFRSLGRQAQGTQELQPTAIYGAEGPIRLRIATGGAGQTGVLKALADAFIAFSASASETGPQAPFRITWLATDTSLSFNALATKSADLAITYHPYAAQIAVQQGIALPPIYLWRDAFNLVGPTSNPAQLPTDGHPSIFELFALLFQSAVASADSPAPTRFLSRYDKSANNILESRIWATIGQTPWSEPYSPWYHKFNAFPKEALFEAARKGEYTLVDRGTWISRKDQPEMSSMTCFKEGAISWHEQPTDMKQGHVLNGDALGNPAHALLSPHAQDRELGKLFLKWMLWTRGGQEVIRNFKVNGTPLHGLSPWVQTFFGGQSSTGSNESSTQNLAHNCGQNAAATGPEHNRHGDQPISAQCNIDSKYWII</sequence>
<dbReference type="Gene3D" id="3.40.190.10">
    <property type="entry name" value="Periplasmic binding protein-like II"/>
    <property type="match status" value="2"/>
</dbReference>
<dbReference type="EMBL" id="JAKLMC020000005">
    <property type="protein sequence ID" value="KAK5956305.1"/>
    <property type="molecule type" value="Genomic_DNA"/>
</dbReference>
<protein>
    <recommendedName>
        <fullName evidence="1">PBP domain-containing protein</fullName>
    </recommendedName>
</protein>
<proteinExistence type="predicted"/>
<gene>
    <name evidence="2" type="ORF">OHC33_002881</name>
</gene>
<dbReference type="Proteomes" id="UP001316803">
    <property type="component" value="Unassembled WGS sequence"/>
</dbReference>
<dbReference type="SUPFAM" id="SSF53850">
    <property type="entry name" value="Periplasmic binding protein-like II"/>
    <property type="match status" value="1"/>
</dbReference>
<dbReference type="InterPro" id="IPR024370">
    <property type="entry name" value="PBP_domain"/>
</dbReference>
<reference evidence="2 3" key="1">
    <citation type="submission" date="2022-12" db="EMBL/GenBank/DDBJ databases">
        <title>Genomic features and morphological characterization of a novel Knufia sp. strain isolated from spacecraft assembly facility.</title>
        <authorList>
            <person name="Teixeira M."/>
            <person name="Chander A.M."/>
            <person name="Stajich J.E."/>
            <person name="Venkateswaran K."/>
        </authorList>
    </citation>
    <scope>NUCLEOTIDE SEQUENCE [LARGE SCALE GENOMIC DNA]</scope>
    <source>
        <strain evidence="2 3">FJI-L2-BK-P2</strain>
    </source>
</reference>
<dbReference type="Pfam" id="PF12849">
    <property type="entry name" value="PBP_like_2"/>
    <property type="match status" value="1"/>
</dbReference>
<dbReference type="AlphaFoldDB" id="A0AAN8EL65"/>
<comment type="caution">
    <text evidence="2">The sequence shown here is derived from an EMBL/GenBank/DDBJ whole genome shotgun (WGS) entry which is preliminary data.</text>
</comment>